<protein>
    <submittedName>
        <fullName evidence="1">Uncharacterized protein</fullName>
    </submittedName>
</protein>
<gene>
    <name evidence="1" type="ORF">S01H4_24518</name>
</gene>
<evidence type="ECO:0000313" key="1">
    <source>
        <dbReference type="EMBL" id="GAG86246.1"/>
    </source>
</evidence>
<dbReference type="GO" id="GO:0019262">
    <property type="term" value="P:N-acetylneuraminate catabolic process"/>
    <property type="evidence" value="ECO:0007669"/>
    <property type="project" value="UniProtKB-UniPathway"/>
</dbReference>
<dbReference type="AlphaFoldDB" id="X1CPR2"/>
<reference evidence="1" key="1">
    <citation type="journal article" date="2014" name="Front. Microbiol.">
        <title>High frequency of phylogenetically diverse reductive dehalogenase-homologous genes in deep subseafloor sedimentary metagenomes.</title>
        <authorList>
            <person name="Kawai M."/>
            <person name="Futagami T."/>
            <person name="Toyoda A."/>
            <person name="Takaki Y."/>
            <person name="Nishi S."/>
            <person name="Hori S."/>
            <person name="Arai W."/>
            <person name="Tsubouchi T."/>
            <person name="Morono Y."/>
            <person name="Uchiyama I."/>
            <person name="Ito T."/>
            <person name="Fujiyama A."/>
            <person name="Inagaki F."/>
            <person name="Takami H."/>
        </authorList>
    </citation>
    <scope>NUCLEOTIDE SEQUENCE</scope>
    <source>
        <strain evidence="1">Expedition CK06-06</strain>
    </source>
</reference>
<dbReference type="InterPro" id="IPR011060">
    <property type="entry name" value="RibuloseP-bd_barrel"/>
</dbReference>
<dbReference type="UniPathway" id="UPA00629">
    <property type="reaction ID" value="UER00682"/>
</dbReference>
<feature type="non-terminal residue" evidence="1">
    <location>
        <position position="1"/>
    </location>
</feature>
<dbReference type="InterPro" id="IPR013785">
    <property type="entry name" value="Aldolase_TIM"/>
</dbReference>
<dbReference type="SUPFAM" id="SSF51366">
    <property type="entry name" value="Ribulose-phoshate binding barrel"/>
    <property type="match status" value="1"/>
</dbReference>
<name>X1CPR2_9ZZZZ</name>
<comment type="caution">
    <text evidence="1">The sequence shown here is derived from an EMBL/GenBank/DDBJ whole genome shotgun (WGS) entry which is preliminary data.</text>
</comment>
<dbReference type="Gene3D" id="3.20.20.70">
    <property type="entry name" value="Aldolase class I"/>
    <property type="match status" value="1"/>
</dbReference>
<sequence length="109" mass="12208">TLDYIIEDAKRTYKLGDEIGGVNLLAYRYRDGNPDELLQKFEESVDVPAIIAGSIDSFERIDRVVKLGSWGFTIGSAIFEKKLTSGSLKDQVTAVLERIKKIERQKTVG</sequence>
<dbReference type="EMBL" id="BART01011528">
    <property type="protein sequence ID" value="GAG86246.1"/>
    <property type="molecule type" value="Genomic_DNA"/>
</dbReference>
<accession>X1CPR2</accession>
<proteinExistence type="predicted"/>
<organism evidence="1">
    <name type="scientific">marine sediment metagenome</name>
    <dbReference type="NCBI Taxonomy" id="412755"/>
    <lineage>
        <taxon>unclassified sequences</taxon>
        <taxon>metagenomes</taxon>
        <taxon>ecological metagenomes</taxon>
    </lineage>
</organism>